<dbReference type="Proteomes" id="UP000002281">
    <property type="component" value="Chromosome 20"/>
</dbReference>
<protein>
    <submittedName>
        <fullName evidence="1">Uncharacterized protein</fullName>
    </submittedName>
</protein>
<accession>A0A9L0RD72</accession>
<evidence type="ECO:0000313" key="2">
    <source>
        <dbReference type="Proteomes" id="UP000002281"/>
    </source>
</evidence>
<dbReference type="GeneTree" id="ENSGT01150000286916"/>
<proteinExistence type="predicted"/>
<dbReference type="AlphaFoldDB" id="A0A9L0RD72"/>
<reference evidence="1" key="2">
    <citation type="submission" date="2025-08" db="UniProtKB">
        <authorList>
            <consortium name="Ensembl"/>
        </authorList>
    </citation>
    <scope>IDENTIFICATION</scope>
    <source>
        <strain evidence="1">Thoroughbred</strain>
    </source>
</reference>
<reference evidence="1 2" key="1">
    <citation type="journal article" date="2009" name="Science">
        <title>Genome sequence, comparative analysis, and population genetics of the domestic horse.</title>
        <authorList>
            <consortium name="Broad Institute Genome Sequencing Platform"/>
            <consortium name="Broad Institute Whole Genome Assembly Team"/>
            <person name="Wade C.M."/>
            <person name="Giulotto E."/>
            <person name="Sigurdsson S."/>
            <person name="Zoli M."/>
            <person name="Gnerre S."/>
            <person name="Imsland F."/>
            <person name="Lear T.L."/>
            <person name="Adelson D.L."/>
            <person name="Bailey E."/>
            <person name="Bellone R.R."/>
            <person name="Bloecker H."/>
            <person name="Distl O."/>
            <person name="Edgar R.C."/>
            <person name="Garber M."/>
            <person name="Leeb T."/>
            <person name="Mauceli E."/>
            <person name="MacLeod J.N."/>
            <person name="Penedo M.C.T."/>
            <person name="Raison J.M."/>
            <person name="Sharpe T."/>
            <person name="Vogel J."/>
            <person name="Andersson L."/>
            <person name="Antczak D.F."/>
            <person name="Biagi T."/>
            <person name="Binns M.M."/>
            <person name="Chowdhary B.P."/>
            <person name="Coleman S.J."/>
            <person name="Della Valle G."/>
            <person name="Fryc S."/>
            <person name="Guerin G."/>
            <person name="Hasegawa T."/>
            <person name="Hill E.W."/>
            <person name="Jurka J."/>
            <person name="Kiialainen A."/>
            <person name="Lindgren G."/>
            <person name="Liu J."/>
            <person name="Magnani E."/>
            <person name="Mickelson J.R."/>
            <person name="Murray J."/>
            <person name="Nergadze S.G."/>
            <person name="Onofrio R."/>
            <person name="Pedroni S."/>
            <person name="Piras M.F."/>
            <person name="Raudsepp T."/>
            <person name="Rocchi M."/>
            <person name="Roeed K.H."/>
            <person name="Ryder O.A."/>
            <person name="Searle S."/>
            <person name="Skow L."/>
            <person name="Swinburne J.E."/>
            <person name="Syvaenen A.C."/>
            <person name="Tozaki T."/>
            <person name="Valberg S.J."/>
            <person name="Vaudin M."/>
            <person name="White J.R."/>
            <person name="Zody M.C."/>
            <person name="Lander E.S."/>
            <person name="Lindblad-Toh K."/>
        </authorList>
    </citation>
    <scope>NUCLEOTIDE SEQUENCE [LARGE SCALE GENOMIC DNA]</scope>
    <source>
        <strain evidence="1 2">Thoroughbred</strain>
    </source>
</reference>
<reference evidence="1" key="3">
    <citation type="submission" date="2025-09" db="UniProtKB">
        <authorList>
            <consortium name="Ensembl"/>
        </authorList>
    </citation>
    <scope>IDENTIFICATION</scope>
    <source>
        <strain evidence="1">Thoroughbred</strain>
    </source>
</reference>
<evidence type="ECO:0000313" key="1">
    <source>
        <dbReference type="Ensembl" id="ENSECAP00000060784.1"/>
    </source>
</evidence>
<keyword evidence="2" id="KW-1185">Reference proteome</keyword>
<dbReference type="Ensembl" id="ENSECAT00000146812.1">
    <property type="protein sequence ID" value="ENSECAP00000060784.1"/>
    <property type="gene ID" value="ENSECAG00000058015.1"/>
</dbReference>
<sequence>MGLPQAKTFWKAKETINKTKRKPTNWEKIFANRISDKGLISKIYNDLIQLNNKKANNPIIKWAEDMNRHFSKEDIQIANKHMKKCSASLIIREMQIKTTMRYHLTPVRMAIITKTKNNKCWRGCGEKGTLIHCWWECKLVQPLWKTVWRFLKKLK</sequence>
<organism evidence="1 2">
    <name type="scientific">Equus caballus</name>
    <name type="common">Horse</name>
    <dbReference type="NCBI Taxonomy" id="9796"/>
    <lineage>
        <taxon>Eukaryota</taxon>
        <taxon>Metazoa</taxon>
        <taxon>Chordata</taxon>
        <taxon>Craniata</taxon>
        <taxon>Vertebrata</taxon>
        <taxon>Euteleostomi</taxon>
        <taxon>Mammalia</taxon>
        <taxon>Eutheria</taxon>
        <taxon>Laurasiatheria</taxon>
        <taxon>Perissodactyla</taxon>
        <taxon>Equidae</taxon>
        <taxon>Equus</taxon>
    </lineage>
</organism>
<name>A0A9L0RD72_HORSE</name>